<keyword evidence="1" id="KW-0175">Coiled coil</keyword>
<feature type="region of interest" description="Disordered" evidence="2">
    <location>
        <begin position="718"/>
        <end position="768"/>
    </location>
</feature>
<dbReference type="AlphaFoldDB" id="A0A484KMY7"/>
<organism evidence="3 4">
    <name type="scientific">Cuscuta campestris</name>
    <dbReference type="NCBI Taxonomy" id="132261"/>
    <lineage>
        <taxon>Eukaryota</taxon>
        <taxon>Viridiplantae</taxon>
        <taxon>Streptophyta</taxon>
        <taxon>Embryophyta</taxon>
        <taxon>Tracheophyta</taxon>
        <taxon>Spermatophyta</taxon>
        <taxon>Magnoliopsida</taxon>
        <taxon>eudicotyledons</taxon>
        <taxon>Gunneridae</taxon>
        <taxon>Pentapetalae</taxon>
        <taxon>asterids</taxon>
        <taxon>lamiids</taxon>
        <taxon>Solanales</taxon>
        <taxon>Convolvulaceae</taxon>
        <taxon>Cuscuteae</taxon>
        <taxon>Cuscuta</taxon>
        <taxon>Cuscuta subgen. Grammica</taxon>
        <taxon>Cuscuta sect. Cleistogrammica</taxon>
    </lineage>
</organism>
<feature type="coiled-coil region" evidence="1">
    <location>
        <begin position="188"/>
        <end position="250"/>
    </location>
</feature>
<accession>A0A484KMY7</accession>
<evidence type="ECO:0000256" key="1">
    <source>
        <dbReference type="SAM" id="Coils"/>
    </source>
</evidence>
<keyword evidence="4" id="KW-1185">Reference proteome</keyword>
<gene>
    <name evidence="3" type="ORF">CCAM_LOCUS8859</name>
</gene>
<evidence type="ECO:0000313" key="4">
    <source>
        <dbReference type="Proteomes" id="UP000595140"/>
    </source>
</evidence>
<dbReference type="Proteomes" id="UP000595140">
    <property type="component" value="Unassembled WGS sequence"/>
</dbReference>
<feature type="compositionally biased region" description="Basic and acidic residues" evidence="2">
    <location>
        <begin position="626"/>
        <end position="636"/>
    </location>
</feature>
<evidence type="ECO:0008006" key="5">
    <source>
        <dbReference type="Google" id="ProtNLM"/>
    </source>
</evidence>
<feature type="compositionally biased region" description="Polar residues" evidence="2">
    <location>
        <begin position="644"/>
        <end position="662"/>
    </location>
</feature>
<feature type="region of interest" description="Disordered" evidence="2">
    <location>
        <begin position="264"/>
        <end position="336"/>
    </location>
</feature>
<protein>
    <recommendedName>
        <fullName evidence="5">DUF4219 domain-containing protein</fullName>
    </recommendedName>
</protein>
<name>A0A484KMY7_9ASTE</name>
<feature type="compositionally biased region" description="Basic and acidic residues" evidence="2">
    <location>
        <begin position="296"/>
        <end position="308"/>
    </location>
</feature>
<feature type="compositionally biased region" description="Acidic residues" evidence="2">
    <location>
        <begin position="733"/>
        <end position="747"/>
    </location>
</feature>
<feature type="region of interest" description="Disordered" evidence="2">
    <location>
        <begin position="608"/>
        <end position="662"/>
    </location>
</feature>
<dbReference type="OrthoDB" id="1749249at2759"/>
<proteinExistence type="predicted"/>
<evidence type="ECO:0000256" key="2">
    <source>
        <dbReference type="SAM" id="MobiDB-lite"/>
    </source>
</evidence>
<sequence>MVNNMDHGLPKFSLLGYDDWKIMMKAHLYALHNCMWMVLEERPLKIQMESPERDPKNPDVVQYIPKPKHKWDDRDCKKHNLDNVAKAAIFKTLDHITFSKIKHLKTAMEIWQVLGKLCEGSEDLRKQKIEVLLEKFKCFKMLPGKSFDLLDERFHKILNDLASLNDVLSPKEKNISLFDKFKKMMEDFEEINLKHSSLKEEKKLLSDENLTLAEGRKSQLIEITQLKAQNESLSEKVKSLNKEIGILKSKEAVDKLLDTAKRNGLEGLGFDPSSSKRKERTTFILPKPTAQPNKQKGKEKEKPKEVPKKIVSPKHYRKQDKPQRGNNFRRKPSNPHYTGGYSLEFCNDMASLKSISTNEGILIGKRIRNIYEVMWENVKEACLISKELSVVFLAKSSSPAFFKAFLEMIDAQGLSEFLNLEFHNKYEEDVLEFYTNGEIQTSQSKRDPIKSTQIIHSTVGDKEVKISQKKLRTKLHLSKSGIDIGKLSPKALNWSEIQISRKVPTGPTKKGDLKNDYKLLLELIIGCLECGSGGHAHDITHKRAFIIDVFISKTHVATDGKKYEERYWLYYLSRKGESKASSVAEEEGSSNEVLATTLKKVSKTKQVASSSQNAEEPQNLELVVLDQEKVSDQGELHKKKKKISTPSESGNANPENSQQHQDTFQVHEGTHEQVQGQSPLSPSSQHLTDERMDSFIKMYIEWRAWKVDDEDTTVFKPIFSNPAMDTQGGHLEEEAEEEIQEDVEAAAEEIQTNPENSSAPETKQAENLQEDTAIPQTEEETQAEEQIQAIEEAEVPINEHHNEEVVRDPLSQDISDYRNEDLDEASVKMLRIGEEDVRAEKEADSLPLQCFHSPPPTNQVTNFNFHCSTSTPTLPDEMHEPWAKRVQGMIDSALESQRASFQEVLGRTEERHNSNLQEIRNSLNKTLEIISQMSSSMSTMMMTYASDSHFQLKEVGEIKEHMAAIRRSLQKQMGLLHMDIRSALAISSTNQCVTQDYLKVLVENQKEFFRLLKGMASFTTRHKLDVTVQYTLLDAQKSNPELSLQHLSRNELDVTEAIGTEASHFTNEGHQKEHMENLKRIRAECGVIEGLGAAAAKRRRT</sequence>
<evidence type="ECO:0000313" key="3">
    <source>
        <dbReference type="EMBL" id="VFQ67083.1"/>
    </source>
</evidence>
<dbReference type="EMBL" id="OOIL02000561">
    <property type="protein sequence ID" value="VFQ67083.1"/>
    <property type="molecule type" value="Genomic_DNA"/>
</dbReference>
<dbReference type="Pfam" id="PF14223">
    <property type="entry name" value="Retrotran_gag_2"/>
    <property type="match status" value="1"/>
</dbReference>
<reference evidence="3 4" key="1">
    <citation type="submission" date="2018-04" db="EMBL/GenBank/DDBJ databases">
        <authorList>
            <person name="Vogel A."/>
        </authorList>
    </citation>
    <scope>NUCLEOTIDE SEQUENCE [LARGE SCALE GENOMIC DNA]</scope>
</reference>
<feature type="compositionally biased region" description="Polar residues" evidence="2">
    <location>
        <begin position="750"/>
        <end position="767"/>
    </location>
</feature>